<evidence type="ECO:0000256" key="6">
    <source>
        <dbReference type="SAM" id="Phobius"/>
    </source>
</evidence>
<organism evidence="7 8">
    <name type="scientific">Sediminivirga luteola</name>
    <dbReference type="NCBI Taxonomy" id="1774748"/>
    <lineage>
        <taxon>Bacteria</taxon>
        <taxon>Bacillati</taxon>
        <taxon>Actinomycetota</taxon>
        <taxon>Actinomycetes</taxon>
        <taxon>Micrococcales</taxon>
        <taxon>Brevibacteriaceae</taxon>
        <taxon>Sediminivirga</taxon>
    </lineage>
</organism>
<reference evidence="7" key="2">
    <citation type="submission" date="2020-09" db="EMBL/GenBank/DDBJ databases">
        <authorList>
            <person name="Sun Q."/>
            <person name="Zhou Y."/>
        </authorList>
    </citation>
    <scope>NUCLEOTIDE SEQUENCE</scope>
    <source>
        <strain evidence="7">CGMCC 1.12785</strain>
    </source>
</reference>
<keyword evidence="8" id="KW-1185">Reference proteome</keyword>
<dbReference type="PANTHER" id="PTHR11706:SF33">
    <property type="entry name" value="NATURAL RESISTANCE-ASSOCIATED MACROPHAGE PROTEIN 2"/>
    <property type="match status" value="1"/>
</dbReference>
<evidence type="ECO:0000256" key="3">
    <source>
        <dbReference type="ARBA" id="ARBA00022692"/>
    </source>
</evidence>
<evidence type="ECO:0000256" key="5">
    <source>
        <dbReference type="ARBA" id="ARBA00023136"/>
    </source>
</evidence>
<protein>
    <submittedName>
        <fullName evidence="7">Manganese transporter</fullName>
    </submittedName>
</protein>
<feature type="transmembrane region" description="Helical" evidence="6">
    <location>
        <begin position="359"/>
        <end position="381"/>
    </location>
</feature>
<feature type="transmembrane region" description="Helical" evidence="6">
    <location>
        <begin position="207"/>
        <end position="228"/>
    </location>
</feature>
<evidence type="ECO:0000256" key="4">
    <source>
        <dbReference type="ARBA" id="ARBA00022989"/>
    </source>
</evidence>
<feature type="transmembrane region" description="Helical" evidence="6">
    <location>
        <begin position="248"/>
        <end position="269"/>
    </location>
</feature>
<feature type="transmembrane region" description="Helical" evidence="6">
    <location>
        <begin position="289"/>
        <end position="311"/>
    </location>
</feature>
<dbReference type="RefSeq" id="WP_188549941.1">
    <property type="nucleotide sequence ID" value="NZ_BMFY01000004.1"/>
</dbReference>
<keyword evidence="3 6" id="KW-0812">Transmembrane</keyword>
<evidence type="ECO:0000256" key="2">
    <source>
        <dbReference type="ARBA" id="ARBA00022448"/>
    </source>
</evidence>
<dbReference type="GO" id="GO:0015086">
    <property type="term" value="F:cadmium ion transmembrane transporter activity"/>
    <property type="evidence" value="ECO:0007669"/>
    <property type="project" value="TreeGrafter"/>
</dbReference>
<keyword evidence="2" id="KW-0813">Transport</keyword>
<dbReference type="EMBL" id="BMFY01000004">
    <property type="protein sequence ID" value="GGA10135.1"/>
    <property type="molecule type" value="Genomic_DNA"/>
</dbReference>
<feature type="transmembrane region" description="Helical" evidence="6">
    <location>
        <begin position="33"/>
        <end position="53"/>
    </location>
</feature>
<reference evidence="7" key="1">
    <citation type="journal article" date="2014" name="Int. J. Syst. Evol. Microbiol.">
        <title>Complete genome sequence of Corynebacterium casei LMG S-19264T (=DSM 44701T), isolated from a smear-ripened cheese.</title>
        <authorList>
            <consortium name="US DOE Joint Genome Institute (JGI-PGF)"/>
            <person name="Walter F."/>
            <person name="Albersmeier A."/>
            <person name="Kalinowski J."/>
            <person name="Ruckert C."/>
        </authorList>
    </citation>
    <scope>NUCLEOTIDE SEQUENCE</scope>
    <source>
        <strain evidence="7">CGMCC 1.12785</strain>
    </source>
</reference>
<keyword evidence="4 6" id="KW-1133">Transmembrane helix</keyword>
<proteinExistence type="predicted"/>
<dbReference type="Proteomes" id="UP000616114">
    <property type="component" value="Unassembled WGS sequence"/>
</dbReference>
<feature type="transmembrane region" description="Helical" evidence="6">
    <location>
        <begin position="335"/>
        <end position="353"/>
    </location>
</feature>
<feature type="transmembrane region" description="Helical" evidence="6">
    <location>
        <begin position="167"/>
        <end position="187"/>
    </location>
</feature>
<feature type="transmembrane region" description="Helical" evidence="6">
    <location>
        <begin position="100"/>
        <end position="127"/>
    </location>
</feature>
<dbReference type="InterPro" id="IPR001046">
    <property type="entry name" value="NRAMP_fam"/>
</dbReference>
<name>A0A8J2XJY0_9MICO</name>
<keyword evidence="5 6" id="KW-0472">Membrane</keyword>
<evidence type="ECO:0000256" key="1">
    <source>
        <dbReference type="ARBA" id="ARBA00004141"/>
    </source>
</evidence>
<accession>A0A8J2XJY0</accession>
<dbReference type="AlphaFoldDB" id="A0A8J2XJY0"/>
<gene>
    <name evidence="7" type="primary">mntH</name>
    <name evidence="7" type="ORF">GCM10011333_11080</name>
</gene>
<evidence type="ECO:0000313" key="7">
    <source>
        <dbReference type="EMBL" id="GGA10135.1"/>
    </source>
</evidence>
<evidence type="ECO:0000313" key="8">
    <source>
        <dbReference type="Proteomes" id="UP000616114"/>
    </source>
</evidence>
<comment type="caution">
    <text evidence="7">The sequence shown here is derived from an EMBL/GenBank/DDBJ whole genome shotgun (WGS) entry which is preliminary data.</text>
</comment>
<dbReference type="GO" id="GO:0005384">
    <property type="term" value="F:manganese ion transmembrane transporter activity"/>
    <property type="evidence" value="ECO:0007669"/>
    <property type="project" value="TreeGrafter"/>
</dbReference>
<dbReference type="GO" id="GO:0005886">
    <property type="term" value="C:plasma membrane"/>
    <property type="evidence" value="ECO:0007669"/>
    <property type="project" value="TreeGrafter"/>
</dbReference>
<feature type="transmembrane region" description="Helical" evidence="6">
    <location>
        <begin position="393"/>
        <end position="417"/>
    </location>
</feature>
<sequence length="423" mass="44138">MTQEKSASPPPAAEAGIESPRGFGRLLKRSGPAFLAGGLNIGSATVTNSVLLASATGFVFGWVFIPAVLATYAATLVCVRITAVAQRDPIDAIRTFVNPAVGVINGVAIILVNLVFFAVNAVLAGAALNALIPAVPTRLWAGIAIVITAVLALLPGRIGVVSSMLKWLIIGLALAYLASLFVVPVDWLGFLQHTFTPTLPTSQAEVLLFTAVLGSALAINVPVAQAYASRASGYGPATLRLARFETGAANLILFFVQIAVLAVVASTLFPQGLEVTSALAAASALEPIAGPFATALFALGLLGACISTLIVQTQVTGYVTADLLGWDRDLGSRRFKIVQVVMLGAGLLIPLLNLDPFSWTPWGAAFNSTFMPIGIATWWYLANKTSIMGRYRAGVGLNILIGVAMLIATTAALRFWYVTLFGG</sequence>
<feature type="transmembrane region" description="Helical" evidence="6">
    <location>
        <begin position="139"/>
        <end position="160"/>
    </location>
</feature>
<feature type="transmembrane region" description="Helical" evidence="6">
    <location>
        <begin position="59"/>
        <end position="79"/>
    </location>
</feature>
<dbReference type="PANTHER" id="PTHR11706">
    <property type="entry name" value="SOLUTE CARRIER PROTEIN FAMILY 11 MEMBER"/>
    <property type="match status" value="1"/>
</dbReference>
<dbReference type="GO" id="GO:0034755">
    <property type="term" value="P:iron ion transmembrane transport"/>
    <property type="evidence" value="ECO:0007669"/>
    <property type="project" value="TreeGrafter"/>
</dbReference>
<comment type="subcellular location">
    <subcellularLocation>
        <location evidence="1">Membrane</location>
        <topology evidence="1">Multi-pass membrane protein</topology>
    </subcellularLocation>
</comment>
<dbReference type="Pfam" id="PF01566">
    <property type="entry name" value="Nramp"/>
    <property type="match status" value="1"/>
</dbReference>